<sequence>MWMIVVALAAVMGFSFAANCDCDCTIYDKDSGINYLASELLDLINELRAKVANCDTNGANECDMHPPNKSWLSEGCTKKNVCFNNRKYTNDMQCPANSFCGTNNGAMSCVCNDGFQWNDQMSDCVAQNKPQVQPSQGACKDVDGKIYTQGGTVLVNGCQQLKLCLLGKLYTQGYECPANSFCGTEGSAEACVCNGGFKWDANKKNCIR</sequence>
<evidence type="ECO:0000313" key="3">
    <source>
        <dbReference type="Proteomes" id="UP001175271"/>
    </source>
</evidence>
<evidence type="ECO:0000313" key="2">
    <source>
        <dbReference type="EMBL" id="KAK0394251.1"/>
    </source>
</evidence>
<protein>
    <submittedName>
        <fullName evidence="2">Uncharacterized protein</fullName>
    </submittedName>
</protein>
<dbReference type="Proteomes" id="UP001175271">
    <property type="component" value="Unassembled WGS sequence"/>
</dbReference>
<gene>
    <name evidence="2" type="ORF">QR680_000653</name>
</gene>
<feature type="chain" id="PRO_5041209259" evidence="1">
    <location>
        <begin position="18"/>
        <end position="208"/>
    </location>
</feature>
<organism evidence="2 3">
    <name type="scientific">Steinernema hermaphroditum</name>
    <dbReference type="NCBI Taxonomy" id="289476"/>
    <lineage>
        <taxon>Eukaryota</taxon>
        <taxon>Metazoa</taxon>
        <taxon>Ecdysozoa</taxon>
        <taxon>Nematoda</taxon>
        <taxon>Chromadorea</taxon>
        <taxon>Rhabditida</taxon>
        <taxon>Tylenchina</taxon>
        <taxon>Panagrolaimomorpha</taxon>
        <taxon>Strongyloidoidea</taxon>
        <taxon>Steinernematidae</taxon>
        <taxon>Steinernema</taxon>
    </lineage>
</organism>
<name>A0AA39GVH7_9BILA</name>
<accession>A0AA39GVH7</accession>
<dbReference type="AlphaFoldDB" id="A0AA39GVH7"/>
<feature type="signal peptide" evidence="1">
    <location>
        <begin position="1"/>
        <end position="17"/>
    </location>
</feature>
<keyword evidence="1" id="KW-0732">Signal</keyword>
<evidence type="ECO:0000256" key="1">
    <source>
        <dbReference type="SAM" id="SignalP"/>
    </source>
</evidence>
<proteinExistence type="predicted"/>
<keyword evidence="3" id="KW-1185">Reference proteome</keyword>
<reference evidence="2" key="1">
    <citation type="submission" date="2023-06" db="EMBL/GenBank/DDBJ databases">
        <title>Genomic analysis of the entomopathogenic nematode Steinernema hermaphroditum.</title>
        <authorList>
            <person name="Schwarz E.M."/>
            <person name="Heppert J.K."/>
            <person name="Baniya A."/>
            <person name="Schwartz H.T."/>
            <person name="Tan C.-H."/>
            <person name="Antoshechkin I."/>
            <person name="Sternberg P.W."/>
            <person name="Goodrich-Blair H."/>
            <person name="Dillman A.R."/>
        </authorList>
    </citation>
    <scope>NUCLEOTIDE SEQUENCE</scope>
    <source>
        <strain evidence="2">PS9179</strain>
        <tissue evidence="2">Whole animal</tissue>
    </source>
</reference>
<dbReference type="EMBL" id="JAUCMV010000005">
    <property type="protein sequence ID" value="KAK0394251.1"/>
    <property type="molecule type" value="Genomic_DNA"/>
</dbReference>
<comment type="caution">
    <text evidence="2">The sequence shown here is derived from an EMBL/GenBank/DDBJ whole genome shotgun (WGS) entry which is preliminary data.</text>
</comment>